<protein>
    <recommendedName>
        <fullName evidence="6">Sox C-terminal domain-containing protein</fullName>
    </recommendedName>
</protein>
<gene>
    <name evidence="7" type="ORF">MENT_LOCUS55889</name>
</gene>
<feature type="region of interest" description="Disordered" evidence="5">
    <location>
        <begin position="163"/>
        <end position="202"/>
    </location>
</feature>
<name>A0A6V7XSG3_MELEN</name>
<dbReference type="PROSITE" id="PS51516">
    <property type="entry name" value="SOX_C"/>
    <property type="match status" value="1"/>
</dbReference>
<evidence type="ECO:0000256" key="4">
    <source>
        <dbReference type="SAM" id="Coils"/>
    </source>
</evidence>
<proteinExistence type="predicted"/>
<feature type="domain" description="Sox C-terminal" evidence="6">
    <location>
        <begin position="133"/>
        <end position="202"/>
    </location>
</feature>
<dbReference type="InterPro" id="IPR021934">
    <property type="entry name" value="Sox_C"/>
</dbReference>
<evidence type="ECO:0000256" key="3">
    <source>
        <dbReference type="ARBA" id="ARBA00023242"/>
    </source>
</evidence>
<comment type="caution">
    <text evidence="7">The sequence shown here is derived from an EMBL/GenBank/DDBJ whole genome shotgun (WGS) entry which is preliminary data.</text>
</comment>
<evidence type="ECO:0000256" key="2">
    <source>
        <dbReference type="ARBA" id="ARBA00023163"/>
    </source>
</evidence>
<keyword evidence="4" id="KW-0175">Coiled coil</keyword>
<keyword evidence="2" id="KW-0804">Transcription</keyword>
<keyword evidence="3" id="KW-0539">Nucleus</keyword>
<feature type="compositionally biased region" description="Acidic residues" evidence="5">
    <location>
        <begin position="187"/>
        <end position="202"/>
    </location>
</feature>
<evidence type="ECO:0000313" key="8">
    <source>
        <dbReference type="Proteomes" id="UP000580250"/>
    </source>
</evidence>
<feature type="compositionally biased region" description="Polar residues" evidence="5">
    <location>
        <begin position="170"/>
        <end position="183"/>
    </location>
</feature>
<dbReference type="Proteomes" id="UP000580250">
    <property type="component" value="Unassembled WGS sequence"/>
</dbReference>
<evidence type="ECO:0000256" key="5">
    <source>
        <dbReference type="SAM" id="MobiDB-lite"/>
    </source>
</evidence>
<reference evidence="7 8" key="1">
    <citation type="submission" date="2020-08" db="EMBL/GenBank/DDBJ databases">
        <authorList>
            <person name="Koutsovoulos G."/>
            <person name="Danchin GJ E."/>
        </authorList>
    </citation>
    <scope>NUCLEOTIDE SEQUENCE [LARGE SCALE GENOMIC DNA]</scope>
</reference>
<dbReference type="EMBL" id="CAJEWN010002162">
    <property type="protein sequence ID" value="CAD2202266.1"/>
    <property type="molecule type" value="Genomic_DNA"/>
</dbReference>
<sequence>MVMLCSKLQMHQIKKLRNDWGKLCKVQHKINKNQKVIKQDMLKLKKLTKQCNQQSENMLKSHKQNMKHLKAIFEQIKTTKASTQTDEKLTMPIRIKEETLSIRDPQDIQKFKPEHVEGKGKEIARKSQDWKHKSMFEGLPAAQMPSSSQFASMQRPYGYDFRPYFHAESSGMQSNPESTQTNAVDDINQEEAECQDDVDESE</sequence>
<keyword evidence="1" id="KW-0805">Transcription regulation</keyword>
<evidence type="ECO:0000313" key="7">
    <source>
        <dbReference type="EMBL" id="CAD2202266.1"/>
    </source>
</evidence>
<organism evidence="7 8">
    <name type="scientific">Meloidogyne enterolobii</name>
    <name type="common">Root-knot nematode worm</name>
    <name type="synonym">Meloidogyne mayaguensis</name>
    <dbReference type="NCBI Taxonomy" id="390850"/>
    <lineage>
        <taxon>Eukaryota</taxon>
        <taxon>Metazoa</taxon>
        <taxon>Ecdysozoa</taxon>
        <taxon>Nematoda</taxon>
        <taxon>Chromadorea</taxon>
        <taxon>Rhabditida</taxon>
        <taxon>Tylenchina</taxon>
        <taxon>Tylenchomorpha</taxon>
        <taxon>Tylenchoidea</taxon>
        <taxon>Meloidogynidae</taxon>
        <taxon>Meloidogyninae</taxon>
        <taxon>Meloidogyne</taxon>
    </lineage>
</organism>
<feature type="coiled-coil region" evidence="4">
    <location>
        <begin position="37"/>
        <end position="72"/>
    </location>
</feature>
<evidence type="ECO:0000256" key="1">
    <source>
        <dbReference type="ARBA" id="ARBA00023015"/>
    </source>
</evidence>
<evidence type="ECO:0000259" key="6">
    <source>
        <dbReference type="PROSITE" id="PS51516"/>
    </source>
</evidence>
<dbReference type="AlphaFoldDB" id="A0A6V7XSG3"/>
<accession>A0A6V7XSG3</accession>